<keyword evidence="3" id="KW-1185">Reference proteome</keyword>
<evidence type="ECO:0000313" key="2">
    <source>
        <dbReference type="EMBL" id="SDK29760.1"/>
    </source>
</evidence>
<name>A0A1G9AT12_ACTMZ</name>
<protein>
    <submittedName>
        <fullName evidence="2">Uncharacterized protein</fullName>
    </submittedName>
</protein>
<evidence type="ECO:0000256" key="1">
    <source>
        <dbReference type="SAM" id="MobiDB-lite"/>
    </source>
</evidence>
<accession>A0A1G9AT12</accession>
<proteinExistence type="predicted"/>
<reference evidence="3" key="1">
    <citation type="submission" date="2016-10" db="EMBL/GenBank/DDBJ databases">
        <authorList>
            <person name="Varghese N."/>
            <person name="Submissions S."/>
        </authorList>
    </citation>
    <scope>NUCLEOTIDE SEQUENCE [LARGE SCALE GENOMIC DNA]</scope>
    <source>
        <strain evidence="3">DSM 45460</strain>
    </source>
</reference>
<dbReference type="AlphaFoldDB" id="A0A1G9AT12"/>
<evidence type="ECO:0000313" key="3">
    <source>
        <dbReference type="Proteomes" id="UP000199213"/>
    </source>
</evidence>
<organism evidence="2 3">
    <name type="scientific">Actinopolyspora mzabensis</name>
    <dbReference type="NCBI Taxonomy" id="995066"/>
    <lineage>
        <taxon>Bacteria</taxon>
        <taxon>Bacillati</taxon>
        <taxon>Actinomycetota</taxon>
        <taxon>Actinomycetes</taxon>
        <taxon>Actinopolysporales</taxon>
        <taxon>Actinopolysporaceae</taxon>
        <taxon>Actinopolyspora</taxon>
    </lineage>
</organism>
<dbReference type="Proteomes" id="UP000199213">
    <property type="component" value="Unassembled WGS sequence"/>
</dbReference>
<sequence>MSPRPDRLYLGRHGFRPCRLPEHMPVLSGDLTAAGTHHPTRSPGSDRHDTSNRNTSRGGAVLSGWSLDRTTLARILAGLRAL</sequence>
<feature type="region of interest" description="Disordered" evidence="1">
    <location>
        <begin position="1"/>
        <end position="61"/>
    </location>
</feature>
<dbReference type="EMBL" id="FNFM01000006">
    <property type="protein sequence ID" value="SDK29760.1"/>
    <property type="molecule type" value="Genomic_DNA"/>
</dbReference>
<gene>
    <name evidence="2" type="ORF">SAMN04487820_106203</name>
</gene>